<dbReference type="AlphaFoldDB" id="A0A4Z2GNY3"/>
<name>A0A4Z2GNY3_9TELE</name>
<accession>A0A4Z2GNY3</accession>
<reference evidence="1 2" key="1">
    <citation type="submission" date="2019-03" db="EMBL/GenBank/DDBJ databases">
        <title>First draft genome of Liparis tanakae, snailfish: a comprehensive survey of snailfish specific genes.</title>
        <authorList>
            <person name="Kim W."/>
            <person name="Song I."/>
            <person name="Jeong J.-H."/>
            <person name="Kim D."/>
            <person name="Kim S."/>
            <person name="Ryu S."/>
            <person name="Song J.Y."/>
            <person name="Lee S.K."/>
        </authorList>
    </citation>
    <scope>NUCLEOTIDE SEQUENCE [LARGE SCALE GENOMIC DNA]</scope>
    <source>
        <tissue evidence="1">Muscle</tissue>
    </source>
</reference>
<proteinExistence type="predicted"/>
<gene>
    <name evidence="1" type="ORF">EYF80_034875</name>
</gene>
<comment type="caution">
    <text evidence="1">The sequence shown here is derived from an EMBL/GenBank/DDBJ whole genome shotgun (WGS) entry which is preliminary data.</text>
</comment>
<dbReference type="Proteomes" id="UP000314294">
    <property type="component" value="Unassembled WGS sequence"/>
</dbReference>
<organism evidence="1 2">
    <name type="scientific">Liparis tanakae</name>
    <name type="common">Tanaka's snailfish</name>
    <dbReference type="NCBI Taxonomy" id="230148"/>
    <lineage>
        <taxon>Eukaryota</taxon>
        <taxon>Metazoa</taxon>
        <taxon>Chordata</taxon>
        <taxon>Craniata</taxon>
        <taxon>Vertebrata</taxon>
        <taxon>Euteleostomi</taxon>
        <taxon>Actinopterygii</taxon>
        <taxon>Neopterygii</taxon>
        <taxon>Teleostei</taxon>
        <taxon>Neoteleostei</taxon>
        <taxon>Acanthomorphata</taxon>
        <taxon>Eupercaria</taxon>
        <taxon>Perciformes</taxon>
        <taxon>Cottioidei</taxon>
        <taxon>Cottales</taxon>
        <taxon>Liparidae</taxon>
        <taxon>Liparis</taxon>
    </lineage>
</organism>
<keyword evidence="2" id="KW-1185">Reference proteome</keyword>
<sequence length="95" mass="10633">MEKYEKQQSSQAGFKPGTLWICKVGGAKQLGINNKKRAQNTVTLKAVRLSIILVTLSSLTVSVNAGQGDEWENLDRLENSGWLHWEHTYIPARGH</sequence>
<dbReference type="EMBL" id="SRLO01000471">
    <property type="protein sequence ID" value="TNN54930.1"/>
    <property type="molecule type" value="Genomic_DNA"/>
</dbReference>
<evidence type="ECO:0000313" key="1">
    <source>
        <dbReference type="EMBL" id="TNN54930.1"/>
    </source>
</evidence>
<protein>
    <submittedName>
        <fullName evidence="1">Uncharacterized protein</fullName>
    </submittedName>
</protein>
<evidence type="ECO:0000313" key="2">
    <source>
        <dbReference type="Proteomes" id="UP000314294"/>
    </source>
</evidence>